<dbReference type="Pfam" id="PF03151">
    <property type="entry name" value="TPT"/>
    <property type="match status" value="1"/>
</dbReference>
<keyword evidence="3 5" id="KW-1133">Transmembrane helix</keyword>
<dbReference type="PANTHER" id="PTHR11132">
    <property type="entry name" value="SOLUTE CARRIER FAMILY 35"/>
    <property type="match status" value="1"/>
</dbReference>
<accession>A0AAN7D760</accession>
<evidence type="ECO:0000256" key="4">
    <source>
        <dbReference type="ARBA" id="ARBA00023136"/>
    </source>
</evidence>
<gene>
    <name evidence="7" type="primary">HST3_1</name>
    <name evidence="8" type="synonym">HEK2_1</name>
    <name evidence="7" type="ORF">ATC70_003757</name>
    <name evidence="8" type="ORF">ATC70_006785</name>
</gene>
<dbReference type="SUPFAM" id="SSF103481">
    <property type="entry name" value="Multidrug resistance efflux transporter EmrE"/>
    <property type="match status" value="1"/>
</dbReference>
<dbReference type="AlphaFoldDB" id="A0AAN7D760"/>
<dbReference type="EMBL" id="JASEJX010000022">
    <property type="protein sequence ID" value="KAK4512221.1"/>
    <property type="molecule type" value="Genomic_DNA"/>
</dbReference>
<protein>
    <submittedName>
        <fullName evidence="7">NAD-dependent deacetylase hst3</fullName>
        <ecNumber evidence="7">4.4.1.36</ecNumber>
    </submittedName>
    <submittedName>
        <fullName evidence="8">RNA binding protein, heterogenous nuclear RNP-K like protein</fullName>
    </submittedName>
</protein>
<evidence type="ECO:0000256" key="2">
    <source>
        <dbReference type="ARBA" id="ARBA00022692"/>
    </source>
</evidence>
<comment type="subcellular location">
    <subcellularLocation>
        <location evidence="1">Membrane</location>
        <topology evidence="1">Multi-pass membrane protein</topology>
    </subcellularLocation>
</comment>
<dbReference type="Gene3D" id="1.10.3730.20">
    <property type="match status" value="1"/>
</dbReference>
<evidence type="ECO:0000256" key="3">
    <source>
        <dbReference type="ARBA" id="ARBA00022989"/>
    </source>
</evidence>
<evidence type="ECO:0000313" key="9">
    <source>
        <dbReference type="Proteomes" id="UP001304243"/>
    </source>
</evidence>
<dbReference type="Proteomes" id="UP001304243">
    <property type="component" value="Unassembled WGS sequence"/>
</dbReference>
<feature type="transmembrane region" description="Helical" evidence="5">
    <location>
        <begin position="319"/>
        <end position="338"/>
    </location>
</feature>
<keyword evidence="7" id="KW-0456">Lyase</keyword>
<keyword evidence="9" id="KW-1185">Reference proteome</keyword>
<dbReference type="RefSeq" id="XP_064678887.1">
    <property type="nucleotide sequence ID" value="XM_064823112.1"/>
</dbReference>
<feature type="transmembrane region" description="Helical" evidence="5">
    <location>
        <begin position="224"/>
        <end position="241"/>
    </location>
</feature>
<feature type="domain" description="Sugar phosphate transporter" evidence="6">
    <location>
        <begin position="135"/>
        <end position="435"/>
    </location>
</feature>
<keyword evidence="2 5" id="KW-0812">Transmembrane</keyword>
<evidence type="ECO:0000313" key="7">
    <source>
        <dbReference type="EMBL" id="KAK4512221.1"/>
    </source>
</evidence>
<dbReference type="GeneID" id="89947459"/>
<feature type="transmembrane region" description="Helical" evidence="5">
    <location>
        <begin position="276"/>
        <end position="295"/>
    </location>
</feature>
<feature type="transmembrane region" description="Helical" evidence="5">
    <location>
        <begin position="160"/>
        <end position="184"/>
    </location>
</feature>
<comment type="caution">
    <text evidence="7">The sequence shown here is derived from an EMBL/GenBank/DDBJ whole genome shotgun (WGS) entry which is preliminary data.</text>
</comment>
<keyword evidence="4 5" id="KW-0472">Membrane</keyword>
<dbReference type="InterPro" id="IPR004853">
    <property type="entry name" value="Sugar_P_trans_dom"/>
</dbReference>
<feature type="transmembrane region" description="Helical" evidence="5">
    <location>
        <begin position="196"/>
        <end position="218"/>
    </location>
</feature>
<proteinExistence type="predicted"/>
<evidence type="ECO:0000256" key="1">
    <source>
        <dbReference type="ARBA" id="ARBA00004141"/>
    </source>
</evidence>
<dbReference type="EC" id="4.4.1.36" evidence="7"/>
<dbReference type="InterPro" id="IPR050186">
    <property type="entry name" value="TPT_transporter"/>
</dbReference>
<evidence type="ECO:0000256" key="5">
    <source>
        <dbReference type="SAM" id="Phobius"/>
    </source>
</evidence>
<name>A0AAN7D760_9FUNG</name>
<organism evidence="7 9">
    <name type="scientific">Mucor velutinosus</name>
    <dbReference type="NCBI Taxonomy" id="708070"/>
    <lineage>
        <taxon>Eukaryota</taxon>
        <taxon>Fungi</taxon>
        <taxon>Fungi incertae sedis</taxon>
        <taxon>Mucoromycota</taxon>
        <taxon>Mucoromycotina</taxon>
        <taxon>Mucoromycetes</taxon>
        <taxon>Mucorales</taxon>
        <taxon>Mucorineae</taxon>
        <taxon>Mucoraceae</taxon>
        <taxon>Mucor</taxon>
    </lineage>
</organism>
<dbReference type="InterPro" id="IPR037185">
    <property type="entry name" value="EmrE-like"/>
</dbReference>
<evidence type="ECO:0000259" key="6">
    <source>
        <dbReference type="Pfam" id="PF03151"/>
    </source>
</evidence>
<dbReference type="GO" id="GO:0016020">
    <property type="term" value="C:membrane"/>
    <property type="evidence" value="ECO:0007669"/>
    <property type="project" value="UniProtKB-SubCell"/>
</dbReference>
<sequence length="472" mass="53304">MFATKPSSREVARNLNEEYSSYPGINSAPKLRHSTTEDLATPTWITNESKIRQATSIGTFSPPGTTRSNKSNEGGFFSLFKGTIDPDLQSDLSTRHIQDEDGKDTGNRFEIWSRVLPTSGSRGQHHFVLSDNLKFILNCCMWYLSSSLTNNVGKSIMNAFQFPVTLTFVQFGLVAFWCYVIAVIKSSRIRSPTHDILKTITPLALFLIVGHVFSSIAISRVPVSLVHTIKALAPLFTVLFYRLVFQVSYTQRVYVSLIPLTVGVILACSFTFSNNIVGLSCALGSCFIFVTQNIFSKKLLFKESKLGDRNPNKLDKLNVLYYSSIISFILMVPLWMYYDGNGLFFDQQQPPINGAEYTMSTSKLIIYLFLNGTMNFSQNWFAFTTLSLTSPVTYSILSLLKRIFVIVMSIVWFGQHISLTQFVGIFLTFVGLWMYQKAKSDVDKGEIKIREKESIDMLPIQRELDGIDIKLK</sequence>
<evidence type="ECO:0000313" key="8">
    <source>
        <dbReference type="EMBL" id="KAK4520902.1"/>
    </source>
</evidence>
<reference evidence="7 9" key="1">
    <citation type="submission" date="2022-11" db="EMBL/GenBank/DDBJ databases">
        <title>Mucor velutinosus strain NIH1002 WGS.</title>
        <authorList>
            <person name="Subramanian P."/>
            <person name="Mullikin J.C."/>
            <person name="Segre J.A."/>
            <person name="Zelazny A.M."/>
        </authorList>
    </citation>
    <scope>NUCLEOTIDE SEQUENCE [LARGE SCALE GENOMIC DNA]</scope>
    <source>
        <strain evidence="7 9">NIH1002</strain>
    </source>
</reference>
<dbReference type="EMBL" id="JASEJX010000009">
    <property type="protein sequence ID" value="KAK4520902.1"/>
    <property type="molecule type" value="Genomic_DNA"/>
</dbReference>
<dbReference type="GO" id="GO:0016829">
    <property type="term" value="F:lyase activity"/>
    <property type="evidence" value="ECO:0007669"/>
    <property type="project" value="UniProtKB-KW"/>
</dbReference>
<feature type="transmembrane region" description="Helical" evidence="5">
    <location>
        <begin position="253"/>
        <end position="270"/>
    </location>
</feature>
<feature type="transmembrane region" description="Helical" evidence="5">
    <location>
        <begin position="419"/>
        <end position="435"/>
    </location>
</feature>